<keyword evidence="4 11" id="KW-0479">Metal-binding</keyword>
<feature type="active site" evidence="10">
    <location>
        <position position="668"/>
    </location>
</feature>
<keyword evidence="14" id="KW-1133">Transmembrane helix</keyword>
<name>A0A813JWJ0_POLGL</name>
<dbReference type="EMBL" id="CAJNNW010026424">
    <property type="protein sequence ID" value="CAE8685204.1"/>
    <property type="molecule type" value="Genomic_DNA"/>
</dbReference>
<evidence type="ECO:0000256" key="14">
    <source>
        <dbReference type="SAM" id="Phobius"/>
    </source>
</evidence>
<feature type="active site" evidence="10">
    <location>
        <position position="530"/>
    </location>
</feature>
<feature type="disulfide bond" evidence="12">
    <location>
        <begin position="593"/>
        <end position="626"/>
    </location>
</feature>
<dbReference type="InterPro" id="IPR036026">
    <property type="entry name" value="Seven-hairpin_glycosidases"/>
</dbReference>
<organism evidence="15 16">
    <name type="scientific">Polarella glacialis</name>
    <name type="common">Dinoflagellate</name>
    <dbReference type="NCBI Taxonomy" id="89957"/>
    <lineage>
        <taxon>Eukaryota</taxon>
        <taxon>Sar</taxon>
        <taxon>Alveolata</taxon>
        <taxon>Dinophyceae</taxon>
        <taxon>Suessiales</taxon>
        <taxon>Suessiaceae</taxon>
        <taxon>Polarella</taxon>
    </lineage>
</organism>
<dbReference type="Pfam" id="PF01532">
    <property type="entry name" value="Glyco_hydro_47"/>
    <property type="match status" value="1"/>
</dbReference>
<evidence type="ECO:0000313" key="15">
    <source>
        <dbReference type="EMBL" id="CAE8685204.1"/>
    </source>
</evidence>
<comment type="similarity">
    <text evidence="3 13">Belongs to the glycosyl hydrolase 47 family.</text>
</comment>
<dbReference type="GO" id="GO:0005783">
    <property type="term" value="C:endoplasmic reticulum"/>
    <property type="evidence" value="ECO:0007669"/>
    <property type="project" value="TreeGrafter"/>
</dbReference>
<sequence>MQKAAAGVRKAGGRRRASLKAAVASLAAVLAICAPVVNFVFSPRTLRLQPGNGPQQASSASVVVLGATTGGGEEVRPEVEGGVLGELLQLATAEGESADAQLIAQVNANFGRISPQDLSDLQSKVAAADEDARPALGRLSLAIQQSMESRMAGAAKDLQELLMSSGEIQENIRNCLAKQDSPLPIMAVLQMNLAKSQQTGNKQQEQGLTFVFNAMNQILDEKVPLVSRILSRCLSTEVNVKERSVSHKSSFILGAGASKVQSHAFVGFMGDVPHLASSLGTNRRDIGQCSSIMQEWLARFSEDELLKSQEDANPWAEEVRAAMFHTWSGYRQKAWGQDDISPSRGNGKNWCKMAVTMLDGVSTLWLMGFKAEFEEAASWLEKNPLPSPGGHGMHSLFEITIRALGGLCSAHSLSGESVFLETAKRLADKLLGAFNTQSGIPRSTVDIGTGAAASHTWMPNIVLAEATTLQVEFRYLSHATGDRKYADAVDKAMNAVLRAAAGRGLVPIYISANAAPQFTGSKMSMGAMGDSYYEYLLKQWIQTGRKEDRFKDTWIKAMNEMMDNMVVRTAGGLRFLAELENGQKRMRMDHLACFVAGMLMLGSRTLPKNEVDPRWEPFAADLTRTCYEMYVRAPSGLSPEYVHFNVNGGEGHDMSIPGDAPHNLLRPEAAEAIYYMWYYTGDPKYRAWAHQMFVPFTKYAKARFGFSAVADVRLVPPPQRDSQESFWLAETLKYFYLIFAPRSTISLEEWVFNTEAQPMRIWGV</sequence>
<dbReference type="InterPro" id="IPR012341">
    <property type="entry name" value="6hp_glycosidase-like_sf"/>
</dbReference>
<evidence type="ECO:0000256" key="11">
    <source>
        <dbReference type="PIRSR" id="PIRSR601382-2"/>
    </source>
</evidence>
<comment type="catalytic activity">
    <reaction evidence="8">
        <text>N(4)-(alpha-D-Man-(1-&gt;2)-alpha-D-Man-(1-&gt;2)-alpha-D-Man-(1-&gt;3)-[alpha-D-Man-(1-&gt;3)-[alpha-D-Man-(1-&gt;2)-alpha-D-Man-(1-&gt;6)]-alpha-D-Man-(1-&gt;6)]-beta-D-Man-(1-&gt;4)-beta-D-GlcNAc-(1-&gt;4)-beta-D-GlcNAc)-L-asparaginyl-[protein] (N-glucan mannose isomer 8A1,2,3B1,3) + 3 H2O = N(4)-(alpha-D-Man-(1-&gt;3)-[alpha-D-Man-(1-&gt;3)-[alpha-D-Man-(1-&gt;6)]-alpha-D-Man-(1-&gt;6)]-beta-D-Man-(1-&gt;4)-beta-D-GlcNAc-(1-&gt;4)-beta-D-GlcNAc)-L-asparaginyl-[protein] (N-glucan mannose isomer 5A1,2) + 3 beta-D-mannose</text>
        <dbReference type="Rhea" id="RHEA:56028"/>
        <dbReference type="Rhea" id="RHEA-COMP:14358"/>
        <dbReference type="Rhea" id="RHEA-COMP:14367"/>
        <dbReference type="ChEBI" id="CHEBI:15377"/>
        <dbReference type="ChEBI" id="CHEBI:28563"/>
        <dbReference type="ChEBI" id="CHEBI:59087"/>
        <dbReference type="ChEBI" id="CHEBI:60628"/>
        <dbReference type="EC" id="3.2.1.113"/>
    </reaction>
</comment>
<dbReference type="GO" id="GO:0004571">
    <property type="term" value="F:mannosyl-oligosaccharide 1,2-alpha-mannosidase activity"/>
    <property type="evidence" value="ECO:0007669"/>
    <property type="project" value="UniProtKB-EC"/>
</dbReference>
<dbReference type="PANTHER" id="PTHR11742:SF55">
    <property type="entry name" value="ENDOPLASMIC RETICULUM MANNOSYL-OLIGOSACCHARIDE 1,2-ALPHA-MANNOSIDASE"/>
    <property type="match status" value="1"/>
</dbReference>
<feature type="transmembrane region" description="Helical" evidence="14">
    <location>
        <begin position="21"/>
        <end position="41"/>
    </location>
</feature>
<dbReference type="InterPro" id="IPR001382">
    <property type="entry name" value="Glyco_hydro_47"/>
</dbReference>
<evidence type="ECO:0000256" key="5">
    <source>
        <dbReference type="ARBA" id="ARBA00022801"/>
    </source>
</evidence>
<dbReference type="GO" id="GO:0005975">
    <property type="term" value="P:carbohydrate metabolic process"/>
    <property type="evidence" value="ECO:0007669"/>
    <property type="project" value="InterPro"/>
</dbReference>
<dbReference type="SUPFAM" id="SSF48225">
    <property type="entry name" value="Seven-hairpin glycosidases"/>
    <property type="match status" value="1"/>
</dbReference>
<keyword evidence="13" id="KW-0326">Glycosidase</keyword>
<comment type="cofactor">
    <cofactor evidence="1 11">
        <name>Ca(2+)</name>
        <dbReference type="ChEBI" id="CHEBI:29108"/>
    </cofactor>
</comment>
<dbReference type="PANTHER" id="PTHR11742">
    <property type="entry name" value="MANNOSYL-OLIGOSACCHARIDE ALPHA-1,2-MANNOSIDASE-RELATED"/>
    <property type="match status" value="1"/>
</dbReference>
<comment type="catalytic activity">
    <reaction evidence="9">
        <text>N(4)-(alpha-D-Man-(1-&gt;2)-alpha-D-Man-(1-&gt;2)-alpha-D-Man-(1-&gt;3)-[alpha-D-Man-(1-&gt;2)-alpha-D-Man-(1-&gt;3)-[alpha-D-Man-(1-&gt;2)-alpha-D-Man-(1-&gt;6)]-alpha-D-Man-(1-&gt;6)]-beta-D-Man-(1-&gt;4)-beta-D-GlcNAc-(1-&gt;4)-beta-D-GlcNAc)-L-asparaginyl-[protein] (N-glucan mannose isomer 9A1,2,3B1,2,3) + 4 H2O = N(4)-(alpha-D-Man-(1-&gt;3)-[alpha-D-Man-(1-&gt;3)-[alpha-D-Man-(1-&gt;6)]-alpha-D-Man-(1-&gt;6)]-beta-D-Man-(1-&gt;4)-beta-D-GlcNAc-(1-&gt;4)-beta-D-GlcNAc)-L-asparaginyl-[protein] (N-glucan mannose isomer 5A1,2) + 4 beta-D-mannose</text>
        <dbReference type="Rhea" id="RHEA:56008"/>
        <dbReference type="Rhea" id="RHEA-COMP:14356"/>
        <dbReference type="Rhea" id="RHEA-COMP:14367"/>
        <dbReference type="ChEBI" id="CHEBI:15377"/>
        <dbReference type="ChEBI" id="CHEBI:28563"/>
        <dbReference type="ChEBI" id="CHEBI:59087"/>
        <dbReference type="ChEBI" id="CHEBI:139493"/>
        <dbReference type="EC" id="3.2.1.113"/>
    </reaction>
</comment>
<gene>
    <name evidence="15" type="ORF">PGLA2088_LOCUS24355</name>
</gene>
<feature type="active site" description="Proton donor" evidence="10">
    <location>
        <position position="640"/>
    </location>
</feature>
<evidence type="ECO:0000256" key="8">
    <source>
        <dbReference type="ARBA" id="ARBA00047669"/>
    </source>
</evidence>
<evidence type="ECO:0000256" key="1">
    <source>
        <dbReference type="ARBA" id="ARBA00001913"/>
    </source>
</evidence>
<evidence type="ECO:0000256" key="4">
    <source>
        <dbReference type="ARBA" id="ARBA00022723"/>
    </source>
</evidence>
<keyword evidence="14" id="KW-0472">Membrane</keyword>
<evidence type="ECO:0000256" key="12">
    <source>
        <dbReference type="PIRSR" id="PIRSR601382-3"/>
    </source>
</evidence>
<dbReference type="GO" id="GO:0005509">
    <property type="term" value="F:calcium ion binding"/>
    <property type="evidence" value="ECO:0007669"/>
    <property type="project" value="InterPro"/>
</dbReference>
<dbReference type="PRINTS" id="PR00747">
    <property type="entry name" value="GLYHDRLASE47"/>
</dbReference>
<keyword evidence="14" id="KW-0812">Transmembrane</keyword>
<dbReference type="Gene3D" id="1.50.10.10">
    <property type="match status" value="1"/>
</dbReference>
<evidence type="ECO:0000256" key="9">
    <source>
        <dbReference type="ARBA" id="ARBA00048605"/>
    </source>
</evidence>
<comment type="caution">
    <text evidence="15">The sequence shown here is derived from an EMBL/GenBank/DDBJ whole genome shotgun (WGS) entry which is preliminary data.</text>
</comment>
<dbReference type="InterPro" id="IPR050749">
    <property type="entry name" value="Glycosyl_Hydrolase_47"/>
</dbReference>
<comment type="pathway">
    <text evidence="2">Protein modification; protein glycosylation.</text>
</comment>
<evidence type="ECO:0000256" key="2">
    <source>
        <dbReference type="ARBA" id="ARBA00004922"/>
    </source>
</evidence>
<keyword evidence="6 11" id="KW-0106">Calcium</keyword>
<accession>A0A813JWJ0</accession>
<dbReference type="EC" id="3.2.1.-" evidence="13"/>
<feature type="binding site" evidence="11">
    <location>
        <position position="754"/>
    </location>
    <ligand>
        <name>Ca(2+)</name>
        <dbReference type="ChEBI" id="CHEBI:29108"/>
    </ligand>
</feature>
<protein>
    <recommendedName>
        <fullName evidence="13">alpha-1,2-Mannosidase</fullName>
        <ecNumber evidence="13">3.2.1.-</ecNumber>
    </recommendedName>
</protein>
<feature type="active site" description="Proton donor" evidence="10">
    <location>
        <position position="398"/>
    </location>
</feature>
<evidence type="ECO:0000256" key="10">
    <source>
        <dbReference type="PIRSR" id="PIRSR601382-1"/>
    </source>
</evidence>
<dbReference type="Proteomes" id="UP000626109">
    <property type="component" value="Unassembled WGS sequence"/>
</dbReference>
<evidence type="ECO:0000256" key="13">
    <source>
        <dbReference type="RuleBase" id="RU361193"/>
    </source>
</evidence>
<dbReference type="GO" id="GO:0016020">
    <property type="term" value="C:membrane"/>
    <property type="evidence" value="ECO:0007669"/>
    <property type="project" value="InterPro"/>
</dbReference>
<evidence type="ECO:0000256" key="6">
    <source>
        <dbReference type="ARBA" id="ARBA00022837"/>
    </source>
</evidence>
<reference evidence="15" key="1">
    <citation type="submission" date="2021-02" db="EMBL/GenBank/DDBJ databases">
        <authorList>
            <person name="Dougan E. K."/>
            <person name="Rhodes N."/>
            <person name="Thang M."/>
            <person name="Chan C."/>
        </authorList>
    </citation>
    <scope>NUCLEOTIDE SEQUENCE</scope>
</reference>
<proteinExistence type="inferred from homology"/>
<evidence type="ECO:0000256" key="7">
    <source>
        <dbReference type="ARBA" id="ARBA00023157"/>
    </source>
</evidence>
<dbReference type="AlphaFoldDB" id="A0A813JWJ0"/>
<keyword evidence="7 12" id="KW-1015">Disulfide bond</keyword>
<evidence type="ECO:0000313" key="16">
    <source>
        <dbReference type="Proteomes" id="UP000626109"/>
    </source>
</evidence>
<keyword evidence="5 13" id="KW-0378">Hydrolase</keyword>
<evidence type="ECO:0000256" key="3">
    <source>
        <dbReference type="ARBA" id="ARBA00007658"/>
    </source>
</evidence>